<dbReference type="GO" id="GO:0005506">
    <property type="term" value="F:iron ion binding"/>
    <property type="evidence" value="ECO:0007669"/>
    <property type="project" value="InterPro"/>
</dbReference>
<dbReference type="GO" id="GO:0016491">
    <property type="term" value="F:oxidoreductase activity"/>
    <property type="evidence" value="ECO:0007669"/>
    <property type="project" value="InterPro"/>
</dbReference>
<name>A0A1Y5F7S2_9BACT</name>
<dbReference type="EMBL" id="MAAO01000006">
    <property type="protein sequence ID" value="OUR96987.1"/>
    <property type="molecule type" value="Genomic_DNA"/>
</dbReference>
<evidence type="ECO:0000259" key="6">
    <source>
        <dbReference type="Pfam" id="PF04116"/>
    </source>
</evidence>
<comment type="subcellular location">
    <subcellularLocation>
        <location evidence="1">Membrane</location>
    </subcellularLocation>
</comment>
<dbReference type="PANTHER" id="PTHR11863">
    <property type="entry name" value="STEROL DESATURASE"/>
    <property type="match status" value="1"/>
</dbReference>
<dbReference type="InterPro" id="IPR050307">
    <property type="entry name" value="Sterol_Desaturase_Related"/>
</dbReference>
<evidence type="ECO:0000256" key="2">
    <source>
        <dbReference type="ARBA" id="ARBA00022692"/>
    </source>
</evidence>
<dbReference type="Proteomes" id="UP000196531">
    <property type="component" value="Unassembled WGS sequence"/>
</dbReference>
<keyword evidence="3 5" id="KW-1133">Transmembrane helix</keyword>
<feature type="transmembrane region" description="Helical" evidence="5">
    <location>
        <begin position="6"/>
        <end position="22"/>
    </location>
</feature>
<sequence length="259" mass="30066">MENRALVFIIVFILFFILERVFPRYKEPLSGVDSRFRKATNLTLIALGNILVRIVLPMGGVGFAIFCHENSYGILNILTISDNVNMIFSVITLDFIIYWQHRLFHIVPFLWRIHRVHHVDIFLDTTSGLRFHPFEILLSMFIKFFFIFILGANPIGVLIFEVILNGMAIFNHSNLAIKSGFDRALQLLVVTPNFHVIHHSKKSQLHNTNYGFNLSIWDKLFDSFTSSEKYLQSDFEVGLDSHSKKESFNLIKILMLPFK</sequence>
<evidence type="ECO:0000313" key="7">
    <source>
        <dbReference type="EMBL" id="OUR96987.1"/>
    </source>
</evidence>
<feature type="domain" description="Fatty acid hydroxylase" evidence="6">
    <location>
        <begin position="87"/>
        <end position="222"/>
    </location>
</feature>
<dbReference type="InterPro" id="IPR006694">
    <property type="entry name" value="Fatty_acid_hydroxylase"/>
</dbReference>
<comment type="caution">
    <text evidence="7">The sequence shown here is derived from an EMBL/GenBank/DDBJ whole genome shotgun (WGS) entry which is preliminary data.</text>
</comment>
<feature type="transmembrane region" description="Helical" evidence="5">
    <location>
        <begin position="86"/>
        <end position="111"/>
    </location>
</feature>
<dbReference type="Pfam" id="PF04116">
    <property type="entry name" value="FA_hydroxylase"/>
    <property type="match status" value="1"/>
</dbReference>
<accession>A0A1Y5F7S2</accession>
<evidence type="ECO:0000313" key="8">
    <source>
        <dbReference type="Proteomes" id="UP000196531"/>
    </source>
</evidence>
<feature type="transmembrane region" description="Helical" evidence="5">
    <location>
        <begin position="42"/>
        <end position="66"/>
    </location>
</feature>
<protein>
    <recommendedName>
        <fullName evidence="6">Fatty acid hydroxylase domain-containing protein</fullName>
    </recommendedName>
</protein>
<keyword evidence="2 5" id="KW-0812">Transmembrane</keyword>
<dbReference type="GO" id="GO:0008610">
    <property type="term" value="P:lipid biosynthetic process"/>
    <property type="evidence" value="ECO:0007669"/>
    <property type="project" value="InterPro"/>
</dbReference>
<reference evidence="8" key="1">
    <citation type="journal article" date="2017" name="Proc. Natl. Acad. Sci. U.S.A.">
        <title>Simulation of Deepwater Horizon oil plume reveals substrate specialization within a complex community of hydrocarbon-degraders.</title>
        <authorList>
            <person name="Hu P."/>
            <person name="Dubinsky E.A."/>
            <person name="Probst A.J."/>
            <person name="Wang J."/>
            <person name="Sieber C.M.K."/>
            <person name="Tom L.M."/>
            <person name="Gardinali P."/>
            <person name="Banfield J.F."/>
            <person name="Atlas R.M."/>
            <person name="Andersen G.L."/>
        </authorList>
    </citation>
    <scope>NUCLEOTIDE SEQUENCE [LARGE SCALE GENOMIC DNA]</scope>
</reference>
<evidence type="ECO:0000256" key="4">
    <source>
        <dbReference type="ARBA" id="ARBA00023136"/>
    </source>
</evidence>
<dbReference type="AlphaFoldDB" id="A0A1Y5F7S2"/>
<evidence type="ECO:0000256" key="1">
    <source>
        <dbReference type="ARBA" id="ARBA00004370"/>
    </source>
</evidence>
<dbReference type="GO" id="GO:0016020">
    <property type="term" value="C:membrane"/>
    <property type="evidence" value="ECO:0007669"/>
    <property type="project" value="UniProtKB-SubCell"/>
</dbReference>
<organism evidence="7 8">
    <name type="scientific">Halobacteriovorax marinus</name>
    <dbReference type="NCBI Taxonomy" id="97084"/>
    <lineage>
        <taxon>Bacteria</taxon>
        <taxon>Pseudomonadati</taxon>
        <taxon>Bdellovibrionota</taxon>
        <taxon>Bacteriovoracia</taxon>
        <taxon>Bacteriovoracales</taxon>
        <taxon>Halobacteriovoraceae</taxon>
        <taxon>Halobacteriovorax</taxon>
    </lineage>
</organism>
<keyword evidence="4 5" id="KW-0472">Membrane</keyword>
<evidence type="ECO:0000256" key="3">
    <source>
        <dbReference type="ARBA" id="ARBA00022989"/>
    </source>
</evidence>
<gene>
    <name evidence="7" type="ORF">A9Q84_11670</name>
</gene>
<evidence type="ECO:0000256" key="5">
    <source>
        <dbReference type="SAM" id="Phobius"/>
    </source>
</evidence>
<proteinExistence type="predicted"/>